<reference evidence="1 2" key="1">
    <citation type="submission" date="2019-06" db="EMBL/GenBank/DDBJ databases">
        <title>The genome of Shewanella sp. SM1901.</title>
        <authorList>
            <person name="Cha Q."/>
        </authorList>
    </citation>
    <scope>NUCLEOTIDE SEQUENCE [LARGE SCALE GENOMIC DNA]</scope>
    <source>
        <strain evidence="1 2">SM1901</strain>
    </source>
</reference>
<accession>A0A4Y5YC69</accession>
<dbReference type="KEGG" id="spol:FH971_04080"/>
<organism evidence="1 2">
    <name type="scientific">Shewanella polaris</name>
    <dbReference type="NCBI Taxonomy" id="2588449"/>
    <lineage>
        <taxon>Bacteria</taxon>
        <taxon>Pseudomonadati</taxon>
        <taxon>Pseudomonadota</taxon>
        <taxon>Gammaproteobacteria</taxon>
        <taxon>Alteromonadales</taxon>
        <taxon>Shewanellaceae</taxon>
        <taxon>Shewanella</taxon>
    </lineage>
</organism>
<protein>
    <submittedName>
        <fullName evidence="1">Uncharacterized protein</fullName>
    </submittedName>
</protein>
<sequence>MKFNKRSKTLRLTKIKWQPRLAIYSFALVSLFSTYVSAKAADTLIERQQFISSNLATKNVKVSTSPPLDIITVGSLRDTISRPLNKRQHLEG</sequence>
<dbReference type="Proteomes" id="UP000319809">
    <property type="component" value="Chromosome"/>
</dbReference>
<gene>
    <name evidence="1" type="ORF">FH971_04080</name>
</gene>
<dbReference type="AlphaFoldDB" id="A0A4Y5YC69"/>
<keyword evidence="2" id="KW-1185">Reference proteome</keyword>
<dbReference type="RefSeq" id="WP_140233450.1">
    <property type="nucleotide sequence ID" value="NZ_CP041036.1"/>
</dbReference>
<evidence type="ECO:0000313" key="1">
    <source>
        <dbReference type="EMBL" id="QDE30217.1"/>
    </source>
</evidence>
<proteinExistence type="predicted"/>
<name>A0A4Y5YC69_9GAMM</name>
<evidence type="ECO:0000313" key="2">
    <source>
        <dbReference type="Proteomes" id="UP000319809"/>
    </source>
</evidence>
<dbReference type="EMBL" id="CP041036">
    <property type="protein sequence ID" value="QDE30217.1"/>
    <property type="molecule type" value="Genomic_DNA"/>
</dbReference>